<feature type="non-terminal residue" evidence="2">
    <location>
        <position position="1"/>
    </location>
</feature>
<feature type="non-terminal residue" evidence="2">
    <location>
        <position position="121"/>
    </location>
</feature>
<dbReference type="AlphaFoldDB" id="A0A0C9T3F1"/>
<dbReference type="HOGENOM" id="CLU_2043710_0_0_1"/>
<dbReference type="InterPro" id="IPR046496">
    <property type="entry name" value="DUF6589"/>
</dbReference>
<protein>
    <recommendedName>
        <fullName evidence="1">DUF6589 domain-containing protein</fullName>
    </recommendedName>
</protein>
<dbReference type="EMBL" id="KN832827">
    <property type="protein sequence ID" value="KII82633.1"/>
    <property type="molecule type" value="Genomic_DNA"/>
</dbReference>
<gene>
    <name evidence="2" type="ORF">PLICRDRAFT_84683</name>
</gene>
<organism evidence="2 3">
    <name type="scientific">Plicaturopsis crispa FD-325 SS-3</name>
    <dbReference type="NCBI Taxonomy" id="944288"/>
    <lineage>
        <taxon>Eukaryota</taxon>
        <taxon>Fungi</taxon>
        <taxon>Dikarya</taxon>
        <taxon>Basidiomycota</taxon>
        <taxon>Agaricomycotina</taxon>
        <taxon>Agaricomycetes</taxon>
        <taxon>Agaricomycetidae</taxon>
        <taxon>Amylocorticiales</taxon>
        <taxon>Amylocorticiaceae</taxon>
        <taxon>Plicatura</taxon>
        <taxon>Plicaturopsis crispa</taxon>
    </lineage>
</organism>
<dbReference type="OrthoDB" id="3256296at2759"/>
<sequence length="121" mass="14012">GLAGAFSEGDLVQEFFNRLLEAITKHKGTEFGEPFIRNVISRNLHHFARLKSEWRAGVGLAPRSGRHKDPHANPEVRTLLRVYADHELHYRRPGRSLDDRDVNDFDRGINSLRDTKLQKWI</sequence>
<feature type="domain" description="DUF6589" evidence="1">
    <location>
        <begin position="1"/>
        <end position="67"/>
    </location>
</feature>
<dbReference type="Proteomes" id="UP000053263">
    <property type="component" value="Unassembled WGS sequence"/>
</dbReference>
<accession>A0A0C9T3F1</accession>
<name>A0A0C9T3F1_PLICR</name>
<evidence type="ECO:0000313" key="2">
    <source>
        <dbReference type="EMBL" id="KII82633.1"/>
    </source>
</evidence>
<keyword evidence="3" id="KW-1185">Reference proteome</keyword>
<dbReference type="Pfam" id="PF20231">
    <property type="entry name" value="DUF6589"/>
    <property type="match status" value="1"/>
</dbReference>
<proteinExistence type="predicted"/>
<reference evidence="2 3" key="1">
    <citation type="submission" date="2014-06" db="EMBL/GenBank/DDBJ databases">
        <title>Evolutionary Origins and Diversification of the Mycorrhizal Mutualists.</title>
        <authorList>
            <consortium name="DOE Joint Genome Institute"/>
            <consortium name="Mycorrhizal Genomics Consortium"/>
            <person name="Kohler A."/>
            <person name="Kuo A."/>
            <person name="Nagy L.G."/>
            <person name="Floudas D."/>
            <person name="Copeland A."/>
            <person name="Barry K.W."/>
            <person name="Cichocki N."/>
            <person name="Veneault-Fourrey C."/>
            <person name="LaButti K."/>
            <person name="Lindquist E.A."/>
            <person name="Lipzen A."/>
            <person name="Lundell T."/>
            <person name="Morin E."/>
            <person name="Murat C."/>
            <person name="Riley R."/>
            <person name="Ohm R."/>
            <person name="Sun H."/>
            <person name="Tunlid A."/>
            <person name="Henrissat B."/>
            <person name="Grigoriev I.V."/>
            <person name="Hibbett D.S."/>
            <person name="Martin F."/>
        </authorList>
    </citation>
    <scope>NUCLEOTIDE SEQUENCE [LARGE SCALE GENOMIC DNA]</scope>
    <source>
        <strain evidence="2 3">FD-325 SS-3</strain>
    </source>
</reference>
<evidence type="ECO:0000313" key="3">
    <source>
        <dbReference type="Proteomes" id="UP000053263"/>
    </source>
</evidence>
<evidence type="ECO:0000259" key="1">
    <source>
        <dbReference type="Pfam" id="PF20231"/>
    </source>
</evidence>